<reference evidence="2" key="2">
    <citation type="submission" date="2015-01" db="EMBL/GenBank/DDBJ databases">
        <title>Evolutionary Origins and Diversification of the Mycorrhizal Mutualists.</title>
        <authorList>
            <consortium name="DOE Joint Genome Institute"/>
            <consortium name="Mycorrhizal Genomics Consortium"/>
            <person name="Kohler A."/>
            <person name="Kuo A."/>
            <person name="Nagy L.G."/>
            <person name="Floudas D."/>
            <person name="Copeland A."/>
            <person name="Barry K.W."/>
            <person name="Cichocki N."/>
            <person name="Veneault-Fourrey C."/>
            <person name="LaButti K."/>
            <person name="Lindquist E.A."/>
            <person name="Lipzen A."/>
            <person name="Lundell T."/>
            <person name="Morin E."/>
            <person name="Murat C."/>
            <person name="Riley R."/>
            <person name="Ohm R."/>
            <person name="Sun H."/>
            <person name="Tunlid A."/>
            <person name="Henrissat B."/>
            <person name="Grigoriev I.V."/>
            <person name="Hibbett D.S."/>
            <person name="Martin F."/>
        </authorList>
    </citation>
    <scope>NUCLEOTIDE SEQUENCE [LARGE SCALE GENOMIC DNA]</scope>
    <source>
        <strain evidence="2">ATCC 200175</strain>
    </source>
</reference>
<organism evidence="1 2">
    <name type="scientific">Paxillus involutus ATCC 200175</name>
    <dbReference type="NCBI Taxonomy" id="664439"/>
    <lineage>
        <taxon>Eukaryota</taxon>
        <taxon>Fungi</taxon>
        <taxon>Dikarya</taxon>
        <taxon>Basidiomycota</taxon>
        <taxon>Agaricomycotina</taxon>
        <taxon>Agaricomycetes</taxon>
        <taxon>Agaricomycetidae</taxon>
        <taxon>Boletales</taxon>
        <taxon>Paxilineae</taxon>
        <taxon>Paxillaceae</taxon>
        <taxon>Paxillus</taxon>
    </lineage>
</organism>
<dbReference type="OrthoDB" id="5424209at2759"/>
<reference evidence="1 2" key="1">
    <citation type="submission" date="2014-06" db="EMBL/GenBank/DDBJ databases">
        <authorList>
            <consortium name="DOE Joint Genome Institute"/>
            <person name="Kuo A."/>
            <person name="Kohler A."/>
            <person name="Nagy L.G."/>
            <person name="Floudas D."/>
            <person name="Copeland A."/>
            <person name="Barry K.W."/>
            <person name="Cichocki N."/>
            <person name="Veneault-Fourrey C."/>
            <person name="LaButti K."/>
            <person name="Lindquist E.A."/>
            <person name="Lipzen A."/>
            <person name="Lundell T."/>
            <person name="Morin E."/>
            <person name="Murat C."/>
            <person name="Sun H."/>
            <person name="Tunlid A."/>
            <person name="Henrissat B."/>
            <person name="Grigoriev I.V."/>
            <person name="Hibbett D.S."/>
            <person name="Martin F."/>
            <person name="Nordberg H.P."/>
            <person name="Cantor M.N."/>
            <person name="Hua S.X."/>
        </authorList>
    </citation>
    <scope>NUCLEOTIDE SEQUENCE [LARGE SCALE GENOMIC DNA]</scope>
    <source>
        <strain evidence="1 2">ATCC 200175</strain>
    </source>
</reference>
<evidence type="ECO:0000313" key="1">
    <source>
        <dbReference type="EMBL" id="KIJ08779.1"/>
    </source>
</evidence>
<dbReference type="EMBL" id="KN819557">
    <property type="protein sequence ID" value="KIJ08779.1"/>
    <property type="molecule type" value="Genomic_DNA"/>
</dbReference>
<dbReference type="HOGENOM" id="CLU_100321_0_0_1"/>
<proteinExistence type="predicted"/>
<keyword evidence="2" id="KW-1185">Reference proteome</keyword>
<evidence type="ECO:0000313" key="2">
    <source>
        <dbReference type="Proteomes" id="UP000053647"/>
    </source>
</evidence>
<dbReference type="Proteomes" id="UP000053647">
    <property type="component" value="Unassembled WGS sequence"/>
</dbReference>
<gene>
    <name evidence="1" type="ORF">PAXINDRAFT_88369</name>
</gene>
<protein>
    <submittedName>
        <fullName evidence="1">Uncharacterized protein</fullName>
    </submittedName>
</protein>
<dbReference type="AlphaFoldDB" id="A0A0C9SP92"/>
<accession>A0A0C9SP92</accession>
<name>A0A0C9SP92_PAXIN</name>
<feature type="non-terminal residue" evidence="1">
    <location>
        <position position="1"/>
    </location>
</feature>
<sequence length="198" mass="21929">SPTPPASSEATLLFKFSETTAAEPDLVSLFERVHFYTGVSEDHPLLLHRPDLLQRPFVIPRERHSVIPEKTAHGVHHPVLKNTLWKETVAPEIIALLKNQTRGVRVSTMLPVRFSTLDDDGKDVFDNHIVLWISVHPNTTKETSCRDTNADIFAILAKHGIQDAAVHWIEGAVESLAGPPPMMRVVRDTDPTTGSAAL</sequence>